<protein>
    <recommendedName>
        <fullName evidence="4">Transposase</fullName>
    </recommendedName>
</protein>
<dbReference type="STRING" id="946122.A0A0C2TUU0"/>
<evidence type="ECO:0000313" key="2">
    <source>
        <dbReference type="EMBL" id="KIL71069.1"/>
    </source>
</evidence>
<dbReference type="HOGENOM" id="CLU_007337_0_2_1"/>
<proteinExistence type="predicted"/>
<evidence type="ECO:0000313" key="3">
    <source>
        <dbReference type="Proteomes" id="UP000054549"/>
    </source>
</evidence>
<dbReference type="InParanoid" id="A0A0C2TUU0"/>
<sequence length="1032" mass="117890">MDPPPSPSADPKKTKHCKCFTRCKGGAWVQPRTYYRHNKHRKTEEAAYMKDFREKYGIPEHVSRRSNQKKNLAVTSRSEVSQPEDYYECESSSSPSPSRASPPPRTSSPFHPSGLPYISDHSDSESDKEQVEEDEEQQAFMPQLEHDLPRLSTSFDSNFEPLPYSSLSNLSFSQDVIESIRSAKLEDDIKDTTLLHRLRNPPTSVGDVEPLMHLSIDVFSVLANSSKQAYADLREMLQRHDPPLLLHSYYSVKKTIESLSGVYHVAADMCVNSCLAYTGPFSDAEECPKCGEPRFEDPLENLRGKKKARKTFYTIPLGPQLQAQWRSPEGAARMRYRSEKTREIVKKLVQNNWVVDAYEDVYHGTDYLQAHLDGCITDETSLVLFSFDGAQLYRDKISDCWFFIWILFDLSPELRYKKRYILPAGFVPGPNKPSNMESFILPSFRHFAALQKEGLSIYDGQRQTVFTSIPFFAFGTADTKGLPLISGLVGHSGSHGCRLFCGFRGRHKEGAPMYYPAALKPDGYDALNGDHPDIDIKTIAPPNAGEYQKGLRYLLLATTKTAYMERRFETGIVRPSICLGFQSNHMFPVPTCFPLDLMHLICLNIPQHLLSVWRNASDLKIDYIATNKPDFIVLDTTDVWRSHGALVASARPYLPTDFDRPPRNPAMKINSGFKASEYLIYFWVLGPAIFRAVLPHHLWIHFCKLVTAVRIVHRRYITSKELDWAHQLLLEWENEFETKYYARDIDRLHLVRPCIHAMAHIAQETARCGPLNLVAQWALENTVGNLGREVHQPSNPFSNLAERGLLRAQQNALKAMLPELNPPFHLPRGTMVLGDSYYLLRAREKSPCELQDKAQAATLHRYLTSFGQDVDGPLLVQKWARLLLPNRQVARSAWKDGRGEKGRTSRNVKIKHHGCVLAAEVQYYFTWTIENENRALAMVSFYSEPDMMFFKNSYESLWVSKYLGEHGYQVIDAKCIQAVVAMIPFPLTQEELEQPEIKQKYENAFFMGEKPWLETSQGHSDELEEDGEDFVL</sequence>
<gene>
    <name evidence="2" type="ORF">M378DRAFT_6909</name>
</gene>
<dbReference type="Proteomes" id="UP000054549">
    <property type="component" value="Unassembled WGS sequence"/>
</dbReference>
<reference evidence="2 3" key="1">
    <citation type="submission" date="2014-04" db="EMBL/GenBank/DDBJ databases">
        <title>Evolutionary Origins and Diversification of the Mycorrhizal Mutualists.</title>
        <authorList>
            <consortium name="DOE Joint Genome Institute"/>
            <consortium name="Mycorrhizal Genomics Consortium"/>
            <person name="Kohler A."/>
            <person name="Kuo A."/>
            <person name="Nagy L.G."/>
            <person name="Floudas D."/>
            <person name="Copeland A."/>
            <person name="Barry K.W."/>
            <person name="Cichocki N."/>
            <person name="Veneault-Fourrey C."/>
            <person name="LaButti K."/>
            <person name="Lindquist E.A."/>
            <person name="Lipzen A."/>
            <person name="Lundell T."/>
            <person name="Morin E."/>
            <person name="Murat C."/>
            <person name="Riley R."/>
            <person name="Ohm R."/>
            <person name="Sun H."/>
            <person name="Tunlid A."/>
            <person name="Henrissat B."/>
            <person name="Grigoriev I.V."/>
            <person name="Hibbett D.S."/>
            <person name="Martin F."/>
        </authorList>
    </citation>
    <scope>NUCLEOTIDE SEQUENCE [LARGE SCALE GENOMIC DNA]</scope>
    <source>
        <strain evidence="2 3">Koide BX008</strain>
    </source>
</reference>
<evidence type="ECO:0008006" key="4">
    <source>
        <dbReference type="Google" id="ProtNLM"/>
    </source>
</evidence>
<name>A0A0C2TUU0_AMAMK</name>
<dbReference type="OrthoDB" id="2669721at2759"/>
<dbReference type="EMBL" id="KN818223">
    <property type="protein sequence ID" value="KIL71069.1"/>
    <property type="molecule type" value="Genomic_DNA"/>
</dbReference>
<feature type="compositionally biased region" description="Basic and acidic residues" evidence="1">
    <location>
        <begin position="120"/>
        <end position="129"/>
    </location>
</feature>
<dbReference type="PANTHER" id="PTHR46579:SF1">
    <property type="entry name" value="F5_8 TYPE C DOMAIN-CONTAINING PROTEIN"/>
    <property type="match status" value="1"/>
</dbReference>
<organism evidence="2 3">
    <name type="scientific">Amanita muscaria (strain Koide BX008)</name>
    <dbReference type="NCBI Taxonomy" id="946122"/>
    <lineage>
        <taxon>Eukaryota</taxon>
        <taxon>Fungi</taxon>
        <taxon>Dikarya</taxon>
        <taxon>Basidiomycota</taxon>
        <taxon>Agaricomycotina</taxon>
        <taxon>Agaricomycetes</taxon>
        <taxon>Agaricomycetidae</taxon>
        <taxon>Agaricales</taxon>
        <taxon>Pluteineae</taxon>
        <taxon>Amanitaceae</taxon>
        <taxon>Amanita</taxon>
    </lineage>
</organism>
<dbReference type="AlphaFoldDB" id="A0A0C2TUU0"/>
<feature type="compositionally biased region" description="Polar residues" evidence="1">
    <location>
        <begin position="69"/>
        <end position="81"/>
    </location>
</feature>
<keyword evidence="3" id="KW-1185">Reference proteome</keyword>
<accession>A0A0C2TUU0</accession>
<evidence type="ECO:0000256" key="1">
    <source>
        <dbReference type="SAM" id="MobiDB-lite"/>
    </source>
</evidence>
<feature type="region of interest" description="Disordered" evidence="1">
    <location>
        <begin position="58"/>
        <end position="138"/>
    </location>
</feature>
<dbReference type="PANTHER" id="PTHR46579">
    <property type="entry name" value="F5/8 TYPE C DOMAIN-CONTAINING PROTEIN-RELATED"/>
    <property type="match status" value="1"/>
</dbReference>